<keyword evidence="1" id="KW-0472">Membrane</keyword>
<reference evidence="2" key="1">
    <citation type="journal article" date="2020" name="Nature">
        <title>Giant virus diversity and host interactions through global metagenomics.</title>
        <authorList>
            <person name="Schulz F."/>
            <person name="Roux S."/>
            <person name="Paez-Espino D."/>
            <person name="Jungbluth S."/>
            <person name="Walsh D.A."/>
            <person name="Denef V.J."/>
            <person name="McMahon K.D."/>
            <person name="Konstantinidis K.T."/>
            <person name="Eloe-Fadrosh E.A."/>
            <person name="Kyrpides N.C."/>
            <person name="Woyke T."/>
        </authorList>
    </citation>
    <scope>NUCLEOTIDE SEQUENCE</scope>
    <source>
        <strain evidence="2">GVMAG-M-3300024258-14</strain>
    </source>
</reference>
<evidence type="ECO:0000313" key="2">
    <source>
        <dbReference type="EMBL" id="QHT93883.1"/>
    </source>
</evidence>
<feature type="transmembrane region" description="Helical" evidence="1">
    <location>
        <begin position="7"/>
        <end position="28"/>
    </location>
</feature>
<name>A0A6C0IQU0_9ZZZZ</name>
<proteinExistence type="predicted"/>
<sequence>MKFYKKILFTFSINFIIQYFVFSAMLLNSLSDFTHNVSKFYIASIVGLVMVMLDITIHKIDYDTLNIPLFISVLSLLVLFLYLYRIQYAVNDDEYLKQLKENDSAAFLISKAMEAKTNSYEVAKITKNIIQNDSSGFIENTRNKLT</sequence>
<evidence type="ECO:0000256" key="1">
    <source>
        <dbReference type="SAM" id="Phobius"/>
    </source>
</evidence>
<keyword evidence="1" id="KW-1133">Transmembrane helix</keyword>
<feature type="transmembrane region" description="Helical" evidence="1">
    <location>
        <begin position="40"/>
        <end position="57"/>
    </location>
</feature>
<feature type="transmembrane region" description="Helical" evidence="1">
    <location>
        <begin position="64"/>
        <end position="84"/>
    </location>
</feature>
<dbReference type="AlphaFoldDB" id="A0A6C0IQU0"/>
<organism evidence="2">
    <name type="scientific">viral metagenome</name>
    <dbReference type="NCBI Taxonomy" id="1070528"/>
    <lineage>
        <taxon>unclassified sequences</taxon>
        <taxon>metagenomes</taxon>
        <taxon>organismal metagenomes</taxon>
    </lineage>
</organism>
<dbReference type="EMBL" id="MN740211">
    <property type="protein sequence ID" value="QHT93883.1"/>
    <property type="molecule type" value="Genomic_DNA"/>
</dbReference>
<protein>
    <submittedName>
        <fullName evidence="2">Uncharacterized protein</fullName>
    </submittedName>
</protein>
<accession>A0A6C0IQU0</accession>
<keyword evidence="1" id="KW-0812">Transmembrane</keyword>